<dbReference type="GO" id="GO:0046872">
    <property type="term" value="F:metal ion binding"/>
    <property type="evidence" value="ECO:0007669"/>
    <property type="project" value="UniProtKB-KW"/>
</dbReference>
<organism evidence="8 9">
    <name type="scientific">Salinihabitans flavidus</name>
    <dbReference type="NCBI Taxonomy" id="569882"/>
    <lineage>
        <taxon>Bacteria</taxon>
        <taxon>Pseudomonadati</taxon>
        <taxon>Pseudomonadota</taxon>
        <taxon>Alphaproteobacteria</taxon>
        <taxon>Rhodobacterales</taxon>
        <taxon>Roseobacteraceae</taxon>
        <taxon>Salinihabitans</taxon>
    </lineage>
</organism>
<dbReference type="GO" id="GO:0009055">
    <property type="term" value="F:electron transfer activity"/>
    <property type="evidence" value="ECO:0007669"/>
    <property type="project" value="InterPro"/>
</dbReference>
<feature type="domain" description="Cytochrome c" evidence="7">
    <location>
        <begin position="24"/>
        <end position="143"/>
    </location>
</feature>
<dbReference type="GO" id="GO:0020037">
    <property type="term" value="F:heme binding"/>
    <property type="evidence" value="ECO:0007669"/>
    <property type="project" value="InterPro"/>
</dbReference>
<evidence type="ECO:0000256" key="5">
    <source>
        <dbReference type="SAM" id="MobiDB-lite"/>
    </source>
</evidence>
<dbReference type="Proteomes" id="UP000198893">
    <property type="component" value="Unassembled WGS sequence"/>
</dbReference>
<dbReference type="EMBL" id="FODS01000057">
    <property type="protein sequence ID" value="SEP25844.1"/>
    <property type="molecule type" value="Genomic_DNA"/>
</dbReference>
<evidence type="ECO:0000256" key="1">
    <source>
        <dbReference type="ARBA" id="ARBA00022617"/>
    </source>
</evidence>
<sequence>MQCAAATVLIIALTTPVVAQEANGDAEEGEAIFDRQCAFCHVIQDEEGEVIAGRDGGSGPNLFGVIGSAPGSRYDEFAYSDSLVAYGETGVTWGVANLVSFVQNPTGHLRDALEDSGARSDMSYKLRGEQDALDIQAYLARFAVEKTAPEGETGTSAAENDVSGANHSEKP</sequence>
<evidence type="ECO:0000256" key="6">
    <source>
        <dbReference type="SAM" id="SignalP"/>
    </source>
</evidence>
<dbReference type="Gene3D" id="1.10.760.10">
    <property type="entry name" value="Cytochrome c-like domain"/>
    <property type="match status" value="1"/>
</dbReference>
<evidence type="ECO:0000256" key="3">
    <source>
        <dbReference type="ARBA" id="ARBA00023004"/>
    </source>
</evidence>
<feature type="compositionally biased region" description="Polar residues" evidence="5">
    <location>
        <begin position="153"/>
        <end position="171"/>
    </location>
</feature>
<evidence type="ECO:0000256" key="4">
    <source>
        <dbReference type="PROSITE-ProRule" id="PRU00433"/>
    </source>
</evidence>
<evidence type="ECO:0000259" key="7">
    <source>
        <dbReference type="PROSITE" id="PS51007"/>
    </source>
</evidence>
<keyword evidence="2 4" id="KW-0479">Metal-binding</keyword>
<gene>
    <name evidence="8" type="ORF">SAMN04490248_1577</name>
</gene>
<protein>
    <submittedName>
        <fullName evidence="8">Cytochrome c</fullName>
    </submittedName>
</protein>
<evidence type="ECO:0000313" key="9">
    <source>
        <dbReference type="Proteomes" id="UP000198893"/>
    </source>
</evidence>
<evidence type="ECO:0000256" key="2">
    <source>
        <dbReference type="ARBA" id="ARBA00022723"/>
    </source>
</evidence>
<feature type="chain" id="PRO_5011542693" evidence="6">
    <location>
        <begin position="20"/>
        <end position="171"/>
    </location>
</feature>
<name>A0A1H8WDW2_9RHOB</name>
<keyword evidence="3 4" id="KW-0408">Iron</keyword>
<keyword evidence="9" id="KW-1185">Reference proteome</keyword>
<proteinExistence type="predicted"/>
<keyword evidence="6" id="KW-0732">Signal</keyword>
<dbReference type="InterPro" id="IPR036909">
    <property type="entry name" value="Cyt_c-like_dom_sf"/>
</dbReference>
<feature type="signal peptide" evidence="6">
    <location>
        <begin position="1"/>
        <end position="19"/>
    </location>
</feature>
<dbReference type="PROSITE" id="PS51007">
    <property type="entry name" value="CYTC"/>
    <property type="match status" value="1"/>
</dbReference>
<keyword evidence="1 4" id="KW-0349">Heme</keyword>
<dbReference type="STRING" id="569882.SAMN04490248_1577"/>
<dbReference type="AlphaFoldDB" id="A0A1H8WDW2"/>
<dbReference type="SUPFAM" id="SSF46626">
    <property type="entry name" value="Cytochrome c"/>
    <property type="match status" value="1"/>
</dbReference>
<feature type="region of interest" description="Disordered" evidence="5">
    <location>
        <begin position="148"/>
        <end position="171"/>
    </location>
</feature>
<dbReference type="InterPro" id="IPR009056">
    <property type="entry name" value="Cyt_c-like_dom"/>
</dbReference>
<evidence type="ECO:0000313" key="8">
    <source>
        <dbReference type="EMBL" id="SEP25844.1"/>
    </source>
</evidence>
<reference evidence="8 9" key="1">
    <citation type="submission" date="2016-10" db="EMBL/GenBank/DDBJ databases">
        <authorList>
            <person name="de Groot N.N."/>
        </authorList>
    </citation>
    <scope>NUCLEOTIDE SEQUENCE [LARGE SCALE GENOMIC DNA]</scope>
    <source>
        <strain evidence="8 9">DSM 27842</strain>
    </source>
</reference>
<accession>A0A1H8WDW2</accession>
<dbReference type="RefSeq" id="WP_175483335.1">
    <property type="nucleotide sequence ID" value="NZ_FODS01000057.1"/>
</dbReference>